<evidence type="ECO:0000313" key="2">
    <source>
        <dbReference type="EMBL" id="KAF2879951.1"/>
    </source>
</evidence>
<dbReference type="InterPro" id="IPR027124">
    <property type="entry name" value="Swc5/CFDP1/2"/>
</dbReference>
<reference evidence="2" key="1">
    <citation type="submission" date="2019-08" db="EMBL/GenBank/DDBJ databases">
        <title>The genome of the North American firefly Photinus pyralis.</title>
        <authorList>
            <consortium name="Photinus pyralis genome working group"/>
            <person name="Fallon T.R."/>
            <person name="Sander Lower S.E."/>
            <person name="Weng J.-K."/>
        </authorList>
    </citation>
    <scope>NUCLEOTIDE SEQUENCE</scope>
    <source>
        <strain evidence="2">TRF0915ILg1</strain>
        <tissue evidence="2">Whole body</tissue>
    </source>
</reference>
<dbReference type="Proteomes" id="UP000801492">
    <property type="component" value="Unassembled WGS sequence"/>
</dbReference>
<dbReference type="SUPFAM" id="SSF56219">
    <property type="entry name" value="DNase I-like"/>
    <property type="match status" value="1"/>
</dbReference>
<dbReference type="EMBL" id="VTPC01091053">
    <property type="protein sequence ID" value="KAF2879951.1"/>
    <property type="molecule type" value="Genomic_DNA"/>
</dbReference>
<dbReference type="PANTHER" id="PTHR23227">
    <property type="entry name" value="BUCENTAUR RELATED"/>
    <property type="match status" value="1"/>
</dbReference>
<dbReference type="InterPro" id="IPR036691">
    <property type="entry name" value="Endo/exonu/phosph_ase_sf"/>
</dbReference>
<dbReference type="PANTHER" id="PTHR23227:SF67">
    <property type="entry name" value="CRANIOFACIAL DEVELOPMENT PROTEIN 2-LIKE"/>
    <property type="match status" value="1"/>
</dbReference>
<organism evidence="2 3">
    <name type="scientific">Ignelater luminosus</name>
    <name type="common">Cucubano</name>
    <name type="synonym">Pyrophorus luminosus</name>
    <dbReference type="NCBI Taxonomy" id="2038154"/>
    <lineage>
        <taxon>Eukaryota</taxon>
        <taxon>Metazoa</taxon>
        <taxon>Ecdysozoa</taxon>
        <taxon>Arthropoda</taxon>
        <taxon>Hexapoda</taxon>
        <taxon>Insecta</taxon>
        <taxon>Pterygota</taxon>
        <taxon>Neoptera</taxon>
        <taxon>Endopterygota</taxon>
        <taxon>Coleoptera</taxon>
        <taxon>Polyphaga</taxon>
        <taxon>Elateriformia</taxon>
        <taxon>Elateroidea</taxon>
        <taxon>Elateridae</taxon>
        <taxon>Agrypninae</taxon>
        <taxon>Pyrophorini</taxon>
        <taxon>Ignelater</taxon>
    </lineage>
</organism>
<evidence type="ECO:0000313" key="3">
    <source>
        <dbReference type="Proteomes" id="UP000801492"/>
    </source>
</evidence>
<dbReference type="GO" id="GO:0003824">
    <property type="term" value="F:catalytic activity"/>
    <property type="evidence" value="ECO:0007669"/>
    <property type="project" value="InterPro"/>
</dbReference>
<dbReference type="Gene3D" id="3.60.10.10">
    <property type="entry name" value="Endonuclease/exonuclease/phosphatase"/>
    <property type="match status" value="1"/>
</dbReference>
<dbReference type="AlphaFoldDB" id="A0A8K0C716"/>
<keyword evidence="3" id="KW-1185">Reference proteome</keyword>
<evidence type="ECO:0000256" key="1">
    <source>
        <dbReference type="SAM" id="Coils"/>
    </source>
</evidence>
<sequence length="205" mass="23754">MYINWNWGGQTYTFISVYAPNDTALVADKEQYFEKVQSIVDESTGNVFIIGDLNGRIENILDVTRVAHGGYRKQERNNNGNKLAEFCVAYEFAIINSFFPQKSIHTITQQEPGRQESSSIDYIIVSRNCSIGVLDTRVLRRPEVGSNHYLVRMTFMIPICRMTKGKKNVNTRIKNHKLRKEKSREEFQNLVQEKYEKQRGKFSGD</sequence>
<feature type="coiled-coil region" evidence="1">
    <location>
        <begin position="166"/>
        <end position="193"/>
    </location>
</feature>
<comment type="caution">
    <text evidence="2">The sequence shown here is derived from an EMBL/GenBank/DDBJ whole genome shotgun (WGS) entry which is preliminary data.</text>
</comment>
<proteinExistence type="predicted"/>
<dbReference type="OrthoDB" id="5549358at2759"/>
<gene>
    <name evidence="2" type="ORF">ILUMI_26220</name>
</gene>
<evidence type="ECO:0008006" key="4">
    <source>
        <dbReference type="Google" id="ProtNLM"/>
    </source>
</evidence>
<name>A0A8K0C716_IGNLU</name>
<keyword evidence="1" id="KW-0175">Coiled coil</keyword>
<accession>A0A8K0C716</accession>
<protein>
    <recommendedName>
        <fullName evidence="4">Endonuclease/exonuclease/phosphatase domain-containing protein</fullName>
    </recommendedName>
</protein>